<dbReference type="InterPro" id="IPR015915">
    <property type="entry name" value="Kelch-typ_b-propeller"/>
</dbReference>
<comment type="caution">
    <text evidence="3">The sequence shown here is derived from an EMBL/GenBank/DDBJ whole genome shotgun (WGS) entry which is preliminary data.</text>
</comment>
<name>A0A7J7KE23_BUGNE</name>
<dbReference type="PANTHER" id="PTHR46428:SF1">
    <property type="entry name" value="KELCH DOMAIN-CONTAINING PROTEIN 10"/>
    <property type="match status" value="1"/>
</dbReference>
<keyword evidence="1" id="KW-0880">Kelch repeat</keyword>
<dbReference type="Proteomes" id="UP000593567">
    <property type="component" value="Unassembled WGS sequence"/>
</dbReference>
<evidence type="ECO:0000256" key="2">
    <source>
        <dbReference type="ARBA" id="ARBA00022737"/>
    </source>
</evidence>
<dbReference type="OrthoDB" id="7676067at2759"/>
<keyword evidence="2" id="KW-0677">Repeat</keyword>
<dbReference type="GO" id="GO:0032874">
    <property type="term" value="P:positive regulation of stress-activated MAPK cascade"/>
    <property type="evidence" value="ECO:0007669"/>
    <property type="project" value="TreeGrafter"/>
</dbReference>
<proteinExistence type="predicted"/>
<gene>
    <name evidence="3" type="ORF">EB796_004803</name>
</gene>
<protein>
    <submittedName>
        <fullName evidence="3">Uncharacterized protein</fullName>
    </submittedName>
</protein>
<evidence type="ECO:0000313" key="3">
    <source>
        <dbReference type="EMBL" id="KAF6036889.1"/>
    </source>
</evidence>
<sequence>MGPDARSGHRIVIDDSNIYSYGGYNPSPSSTITDPRDMAEFPLFRELWKFNLTSNTWNRLDMTGSVPKECVSYACILVNKSCLSLEEQASHLLKLEAMYSTASI</sequence>
<evidence type="ECO:0000313" key="4">
    <source>
        <dbReference type="Proteomes" id="UP000593567"/>
    </source>
</evidence>
<dbReference type="AlphaFoldDB" id="A0A7J7KE23"/>
<accession>A0A7J7KE23</accession>
<dbReference type="InterPro" id="IPR052125">
    <property type="entry name" value="KLHDC10"/>
</dbReference>
<organism evidence="3 4">
    <name type="scientific">Bugula neritina</name>
    <name type="common">Brown bryozoan</name>
    <name type="synonym">Sertularia neritina</name>
    <dbReference type="NCBI Taxonomy" id="10212"/>
    <lineage>
        <taxon>Eukaryota</taxon>
        <taxon>Metazoa</taxon>
        <taxon>Spiralia</taxon>
        <taxon>Lophotrochozoa</taxon>
        <taxon>Bryozoa</taxon>
        <taxon>Gymnolaemata</taxon>
        <taxon>Cheilostomatida</taxon>
        <taxon>Flustrina</taxon>
        <taxon>Buguloidea</taxon>
        <taxon>Bugulidae</taxon>
        <taxon>Bugula</taxon>
    </lineage>
</organism>
<reference evidence="3" key="1">
    <citation type="submission" date="2020-06" db="EMBL/GenBank/DDBJ databases">
        <title>Draft genome of Bugula neritina, a colonial animal packing powerful symbionts and potential medicines.</title>
        <authorList>
            <person name="Rayko M."/>
        </authorList>
    </citation>
    <scope>NUCLEOTIDE SEQUENCE [LARGE SCALE GENOMIC DNA]</scope>
    <source>
        <strain evidence="3">Kwan_BN1</strain>
    </source>
</reference>
<dbReference type="EMBL" id="VXIV02000653">
    <property type="protein sequence ID" value="KAF6036889.1"/>
    <property type="molecule type" value="Genomic_DNA"/>
</dbReference>
<dbReference type="SUPFAM" id="SSF117281">
    <property type="entry name" value="Kelch motif"/>
    <property type="match status" value="1"/>
</dbReference>
<dbReference type="PANTHER" id="PTHR46428">
    <property type="entry name" value="KELCH DOMAIN-CONTAINING PROTEIN 10"/>
    <property type="match status" value="1"/>
</dbReference>
<keyword evidence="4" id="KW-1185">Reference proteome</keyword>
<evidence type="ECO:0000256" key="1">
    <source>
        <dbReference type="ARBA" id="ARBA00022441"/>
    </source>
</evidence>
<dbReference type="Gene3D" id="2.120.10.80">
    <property type="entry name" value="Kelch-type beta propeller"/>
    <property type="match status" value="1"/>
</dbReference>